<name>A0ABU1IXN1_9BACL</name>
<dbReference type="EMBL" id="JAVDQH010000006">
    <property type="protein sequence ID" value="MDR6244014.1"/>
    <property type="molecule type" value="Genomic_DNA"/>
</dbReference>
<gene>
    <name evidence="1" type="ORF">JOC58_001907</name>
</gene>
<evidence type="ECO:0000313" key="2">
    <source>
        <dbReference type="Proteomes" id="UP001185028"/>
    </source>
</evidence>
<sequence length="41" mass="4808">MERVGRIARFMFWQVHGDDLNGDMQPLQPLQLPYSMYPVAV</sequence>
<keyword evidence="2" id="KW-1185">Reference proteome</keyword>
<accession>A0ABU1IXN1</accession>
<protein>
    <submittedName>
        <fullName evidence="1">Uncharacterized protein</fullName>
    </submittedName>
</protein>
<dbReference type="Proteomes" id="UP001185028">
    <property type="component" value="Unassembled WGS sequence"/>
</dbReference>
<organism evidence="1 2">
    <name type="scientific">Paenibacillus hunanensis</name>
    <dbReference type="NCBI Taxonomy" id="539262"/>
    <lineage>
        <taxon>Bacteria</taxon>
        <taxon>Bacillati</taxon>
        <taxon>Bacillota</taxon>
        <taxon>Bacilli</taxon>
        <taxon>Bacillales</taxon>
        <taxon>Paenibacillaceae</taxon>
        <taxon>Paenibacillus</taxon>
    </lineage>
</organism>
<comment type="caution">
    <text evidence="1">The sequence shown here is derived from an EMBL/GenBank/DDBJ whole genome shotgun (WGS) entry which is preliminary data.</text>
</comment>
<evidence type="ECO:0000313" key="1">
    <source>
        <dbReference type="EMBL" id="MDR6244014.1"/>
    </source>
</evidence>
<proteinExistence type="predicted"/>
<reference evidence="1 2" key="1">
    <citation type="submission" date="2023-07" db="EMBL/GenBank/DDBJ databases">
        <title>Genomic Encyclopedia of Type Strains, Phase IV (KMG-IV): sequencing the most valuable type-strain genomes for metagenomic binning, comparative biology and taxonomic classification.</title>
        <authorList>
            <person name="Goeker M."/>
        </authorList>
    </citation>
    <scope>NUCLEOTIDE SEQUENCE [LARGE SCALE GENOMIC DNA]</scope>
    <source>
        <strain evidence="1 2">DSM 22170</strain>
    </source>
</reference>